<feature type="compositionally biased region" description="Polar residues" evidence="1">
    <location>
        <begin position="167"/>
        <end position="185"/>
    </location>
</feature>
<proteinExistence type="predicted"/>
<gene>
    <name evidence="2" type="ORF">COCSUDRAFT_57032</name>
</gene>
<dbReference type="RefSeq" id="XP_005645656.1">
    <property type="nucleotide sequence ID" value="XM_005645599.1"/>
</dbReference>
<feature type="region of interest" description="Disordered" evidence="1">
    <location>
        <begin position="164"/>
        <end position="197"/>
    </location>
</feature>
<dbReference type="EMBL" id="AGSI01000013">
    <property type="protein sequence ID" value="EIE21112.1"/>
    <property type="molecule type" value="Genomic_DNA"/>
</dbReference>
<organism evidence="2 3">
    <name type="scientific">Coccomyxa subellipsoidea (strain C-169)</name>
    <name type="common">Green microalga</name>
    <dbReference type="NCBI Taxonomy" id="574566"/>
    <lineage>
        <taxon>Eukaryota</taxon>
        <taxon>Viridiplantae</taxon>
        <taxon>Chlorophyta</taxon>
        <taxon>core chlorophytes</taxon>
        <taxon>Trebouxiophyceae</taxon>
        <taxon>Trebouxiophyceae incertae sedis</taxon>
        <taxon>Coccomyxaceae</taxon>
        <taxon>Coccomyxa</taxon>
        <taxon>Coccomyxa subellipsoidea</taxon>
    </lineage>
</organism>
<accession>I0YRU3</accession>
<dbReference type="Proteomes" id="UP000007264">
    <property type="component" value="Unassembled WGS sequence"/>
</dbReference>
<dbReference type="AlphaFoldDB" id="I0YRU3"/>
<dbReference type="OrthoDB" id="568071at2759"/>
<sequence>MAALERAVSVINKILSKAQGSTAKDIPAQKKKQGKWVKFSVKGRGRAAVRERRAEGRSVANYLALPVEEYSLLDPSWIKREPGSDTFCLSAPLRGITGVDLEPTVWVSVTPDPESGSVSFRSERASLGDTAWDEKFSLSFTSTLTYEGERAPHKNANAVERAGAEQPLTQTDNGHVSNSEMTAFTSSSSGSSSSSGGNGTVDDIEIIGFLLSYTGGLVATAVLQALMPTLLELLGRDYESWADGQTRNKVAQKDALLPGQF</sequence>
<evidence type="ECO:0000256" key="1">
    <source>
        <dbReference type="SAM" id="MobiDB-lite"/>
    </source>
</evidence>
<evidence type="ECO:0000313" key="3">
    <source>
        <dbReference type="Proteomes" id="UP000007264"/>
    </source>
</evidence>
<protein>
    <submittedName>
        <fullName evidence="2">Uncharacterized protein</fullName>
    </submittedName>
</protein>
<keyword evidence="3" id="KW-1185">Reference proteome</keyword>
<dbReference type="GeneID" id="17039094"/>
<reference evidence="2 3" key="1">
    <citation type="journal article" date="2012" name="Genome Biol.">
        <title>The genome of the polar eukaryotic microalga coccomyxa subellipsoidea reveals traits of cold adaptation.</title>
        <authorList>
            <person name="Blanc G."/>
            <person name="Agarkova I."/>
            <person name="Grimwood J."/>
            <person name="Kuo A."/>
            <person name="Brueggeman A."/>
            <person name="Dunigan D."/>
            <person name="Gurnon J."/>
            <person name="Ladunga I."/>
            <person name="Lindquist E."/>
            <person name="Lucas S."/>
            <person name="Pangilinan J."/>
            <person name="Proschold T."/>
            <person name="Salamov A."/>
            <person name="Schmutz J."/>
            <person name="Weeks D."/>
            <person name="Yamada T."/>
            <person name="Claverie J.M."/>
            <person name="Grigoriev I."/>
            <person name="Van Etten J."/>
            <person name="Lomsadze A."/>
            <person name="Borodovsky M."/>
        </authorList>
    </citation>
    <scope>NUCLEOTIDE SEQUENCE [LARGE SCALE GENOMIC DNA]</scope>
    <source>
        <strain evidence="2 3">C-169</strain>
    </source>
</reference>
<dbReference type="eggNOG" id="ENOG502SGZN">
    <property type="taxonomic scope" value="Eukaryota"/>
</dbReference>
<dbReference type="KEGG" id="csl:COCSUDRAFT_57032"/>
<comment type="caution">
    <text evidence="2">The sequence shown here is derived from an EMBL/GenBank/DDBJ whole genome shotgun (WGS) entry which is preliminary data.</text>
</comment>
<evidence type="ECO:0000313" key="2">
    <source>
        <dbReference type="EMBL" id="EIE21112.1"/>
    </source>
</evidence>
<feature type="compositionally biased region" description="Low complexity" evidence="1">
    <location>
        <begin position="186"/>
        <end position="195"/>
    </location>
</feature>
<name>I0YRU3_COCSC</name>
<dbReference type="PANTHER" id="PTHR34131:SF3">
    <property type="entry name" value="(RAP ANNOTATION RELEASE2) GALACTOSE-BINDING LIKE DOMAIN CONTAINING PROTEIN"/>
    <property type="match status" value="1"/>
</dbReference>
<dbReference type="PANTHER" id="PTHR34131">
    <property type="entry name" value="(RAP ANNOTATION RELEASE2) GALACTOSE-BINDING LIKE DOMAIN CONTAINING PROTEIN"/>
    <property type="match status" value="1"/>
</dbReference>